<dbReference type="STRING" id="1499967.U27_06736"/>
<dbReference type="SUPFAM" id="SSF51726">
    <property type="entry name" value="UROD/MetE-like"/>
    <property type="match status" value="1"/>
</dbReference>
<dbReference type="Pfam" id="PF01208">
    <property type="entry name" value="URO-D"/>
    <property type="match status" value="1"/>
</dbReference>
<keyword evidence="3" id="KW-1185">Reference proteome</keyword>
<dbReference type="GO" id="GO:0006779">
    <property type="term" value="P:porphyrin-containing compound biosynthetic process"/>
    <property type="evidence" value="ECO:0007669"/>
    <property type="project" value="InterPro"/>
</dbReference>
<dbReference type="HOGENOM" id="CLU_054162_0_0_0"/>
<dbReference type="EMBL" id="DF820470">
    <property type="protein sequence ID" value="GAK59751.1"/>
    <property type="molecule type" value="Genomic_DNA"/>
</dbReference>
<name>A0A081C596_VECG1</name>
<protein>
    <submittedName>
        <fullName evidence="2">Uroporphyrinogen-III decarboxylase-like protein</fullName>
    </submittedName>
</protein>
<dbReference type="InterPro" id="IPR052024">
    <property type="entry name" value="Methanogen_methyltrans"/>
</dbReference>
<feature type="domain" description="Uroporphyrinogen decarboxylase (URO-D)" evidence="1">
    <location>
        <begin position="159"/>
        <end position="349"/>
    </location>
</feature>
<organism evidence="2 3">
    <name type="scientific">Vecturithrix granuli</name>
    <dbReference type="NCBI Taxonomy" id="1499967"/>
    <lineage>
        <taxon>Bacteria</taxon>
        <taxon>Candidatus Moduliflexota</taxon>
        <taxon>Candidatus Vecturitrichia</taxon>
        <taxon>Candidatus Vecturitrichales</taxon>
        <taxon>Candidatus Vecturitrichaceae</taxon>
        <taxon>Candidatus Vecturithrix</taxon>
    </lineage>
</organism>
<dbReference type="PANTHER" id="PTHR47099:SF1">
    <property type="entry name" value="METHYLCOBAMIDE:COM METHYLTRANSFERASE MTBA"/>
    <property type="match status" value="1"/>
</dbReference>
<accession>A0A081C596</accession>
<dbReference type="Proteomes" id="UP000030661">
    <property type="component" value="Unassembled WGS sequence"/>
</dbReference>
<evidence type="ECO:0000313" key="3">
    <source>
        <dbReference type="Proteomes" id="UP000030661"/>
    </source>
</evidence>
<dbReference type="AlphaFoldDB" id="A0A081C596"/>
<dbReference type="InterPro" id="IPR000257">
    <property type="entry name" value="Uroporphyrinogen_deCOase"/>
</dbReference>
<proteinExistence type="predicted"/>
<gene>
    <name evidence="2" type="ORF">U27_06736</name>
</gene>
<dbReference type="InterPro" id="IPR038071">
    <property type="entry name" value="UROD/MetE-like_sf"/>
</dbReference>
<dbReference type="eggNOG" id="COG0407">
    <property type="taxonomic scope" value="Bacteria"/>
</dbReference>
<dbReference type="Gene3D" id="3.20.20.210">
    <property type="match status" value="1"/>
</dbReference>
<evidence type="ECO:0000259" key="1">
    <source>
        <dbReference type="Pfam" id="PF01208"/>
    </source>
</evidence>
<reference evidence="2 3" key="1">
    <citation type="journal article" date="2015" name="PeerJ">
        <title>First genomic representation of candidate bacterial phylum KSB3 points to enhanced environmental sensing as a trigger of wastewater bulking.</title>
        <authorList>
            <person name="Sekiguchi Y."/>
            <person name="Ohashi A."/>
            <person name="Parks D.H."/>
            <person name="Yamauchi T."/>
            <person name="Tyson G.W."/>
            <person name="Hugenholtz P."/>
        </authorList>
    </citation>
    <scope>NUCLEOTIDE SEQUENCE [LARGE SCALE GENOMIC DNA]</scope>
</reference>
<dbReference type="PANTHER" id="PTHR47099">
    <property type="entry name" value="METHYLCOBAMIDE:COM METHYLTRANSFERASE MTBA"/>
    <property type="match status" value="1"/>
</dbReference>
<evidence type="ECO:0000313" key="2">
    <source>
        <dbReference type="EMBL" id="GAK59751.1"/>
    </source>
</evidence>
<sequence length="351" mass="40518">MNEKQRIKACIAFQETDKFPWQINYTSQIGARLMNDLGLREQHYDVLGKNIYAFNELDNFLGNHIAARLRTRAVNSVNEVQPGMWQDEWGVVWDRTIDKDIGTPVNCPLENMELSKLVVPDPDDPRRYAHFEPIIRANPDRYLLARRAYCLFERAWSLRGMQNLLMDFILNPSFVHELFEKITDFNLRVVKNLTNFPIGGIYFGDDWGGQRGLLMSPATWRKFIKPYMQRIYDQAHQQGYDVFIHSCGNNSLIMDDLIEIGVNVFNPFQPEVIDVAELIQKYAHKLAFYGGLSIQHTLPFGTPEDVRQEVEHRLGLARQYGGLIISPAHDMPPDIPTENVLSMLKILHAQA</sequence>
<dbReference type="GO" id="GO:0004853">
    <property type="term" value="F:uroporphyrinogen decarboxylase activity"/>
    <property type="evidence" value="ECO:0007669"/>
    <property type="project" value="InterPro"/>
</dbReference>